<evidence type="ECO:0000313" key="2">
    <source>
        <dbReference type="EMBL" id="CEO96684.1"/>
    </source>
</evidence>
<evidence type="ECO:0000313" key="3">
    <source>
        <dbReference type="Proteomes" id="UP000039324"/>
    </source>
</evidence>
<feature type="compositionally biased region" description="Low complexity" evidence="1">
    <location>
        <begin position="391"/>
        <end position="400"/>
    </location>
</feature>
<accession>A0A0G4INC9</accession>
<feature type="compositionally biased region" description="Basic and acidic residues" evidence="1">
    <location>
        <begin position="234"/>
        <end position="246"/>
    </location>
</feature>
<feature type="compositionally biased region" description="Low complexity" evidence="1">
    <location>
        <begin position="319"/>
        <end position="331"/>
    </location>
</feature>
<reference evidence="2 3" key="1">
    <citation type="submission" date="2015-02" db="EMBL/GenBank/DDBJ databases">
        <authorList>
            <person name="Chooi Y.-H."/>
        </authorList>
    </citation>
    <scope>NUCLEOTIDE SEQUENCE [LARGE SCALE GENOMIC DNA]</scope>
    <source>
        <strain evidence="2">E3</strain>
    </source>
</reference>
<evidence type="ECO:0000256" key="1">
    <source>
        <dbReference type="SAM" id="MobiDB-lite"/>
    </source>
</evidence>
<protein>
    <submittedName>
        <fullName evidence="2">Uncharacterized protein</fullName>
    </submittedName>
</protein>
<feature type="region of interest" description="Disordered" evidence="1">
    <location>
        <begin position="234"/>
        <end position="400"/>
    </location>
</feature>
<keyword evidence="3" id="KW-1185">Reference proteome</keyword>
<dbReference type="AlphaFoldDB" id="A0A0G4INC9"/>
<sequence>MVQEHVNRNGPLVPIETFKHAAQVLYCKTKGGVDKATFDVNKIRYPKSKLGFEAKYVTHLLYQACGLNACIAYRYWTYQKELSDQNRSLPSLKSVRRQEIVRRGDDLGALLSGKGVEEQRPNLSEQAVADLQAKIPKGRVLRFFSTDDGWLLRSSGTHRMERITRDPLTDMPLTRSVRRCALCVRETSNYCHVCRQFLCNVAPKDGTHRACSTDFHFLRELPSTKRKDIVKRAYRMKPGEREERSRRASQLAASKKAVANDSASVDTASPANELQVEQLVKRRRGRPRKRPRPGTSDEIAVAPDSGGVPAGAQSRNRIDAPADSAPATTSSGHLAGTPARAERPEAVANLEDSRVHKRQCLEASDDVPSTPGGNQAGAHYATDVSRRRPTTRSATRGGYN</sequence>
<dbReference type="EMBL" id="CDSF01000076">
    <property type="protein sequence ID" value="CEO96684.1"/>
    <property type="molecule type" value="Genomic_DNA"/>
</dbReference>
<organism evidence="2 3">
    <name type="scientific">Plasmodiophora brassicae</name>
    <name type="common">Clubroot disease agent</name>
    <dbReference type="NCBI Taxonomy" id="37360"/>
    <lineage>
        <taxon>Eukaryota</taxon>
        <taxon>Sar</taxon>
        <taxon>Rhizaria</taxon>
        <taxon>Endomyxa</taxon>
        <taxon>Phytomyxea</taxon>
        <taxon>Plasmodiophorida</taxon>
        <taxon>Plasmodiophoridae</taxon>
        <taxon>Plasmodiophora</taxon>
    </lineage>
</organism>
<feature type="compositionally biased region" description="Polar residues" evidence="1">
    <location>
        <begin position="261"/>
        <end position="272"/>
    </location>
</feature>
<feature type="compositionally biased region" description="Basic residues" evidence="1">
    <location>
        <begin position="281"/>
        <end position="292"/>
    </location>
</feature>
<dbReference type="Proteomes" id="UP000039324">
    <property type="component" value="Unassembled WGS sequence"/>
</dbReference>
<proteinExistence type="predicted"/>
<name>A0A0G4INC9_PLABS</name>
<gene>
    <name evidence="2" type="ORF">PBRA_005288</name>
</gene>